<accession>A0A443IR46</accession>
<dbReference type="PANTHER" id="PTHR43553:SF27">
    <property type="entry name" value="ENERGY-COUPLING FACTOR TRANSPORTER ATP-BINDING PROTEIN ECFA2"/>
    <property type="match status" value="1"/>
</dbReference>
<dbReference type="OrthoDB" id="9784332at2"/>
<evidence type="ECO:0000256" key="5">
    <source>
        <dbReference type="ARBA" id="ARBA00022840"/>
    </source>
</evidence>
<feature type="domain" description="ABC transporter" evidence="9">
    <location>
        <begin position="6"/>
        <end position="248"/>
    </location>
</feature>
<comment type="subcellular location">
    <subcellularLocation>
        <location evidence="1 8">Cell membrane</location>
        <topology evidence="1 8">Peripheral membrane protein</topology>
    </subcellularLocation>
</comment>
<dbReference type="InterPro" id="IPR003439">
    <property type="entry name" value="ABC_transporter-like_ATP-bd"/>
</dbReference>
<evidence type="ECO:0000313" key="11">
    <source>
        <dbReference type="Proteomes" id="UP000273811"/>
    </source>
</evidence>
<comment type="subunit">
    <text evidence="8">Forms a stable energy-coupling factor (ECF) transporter complex composed of 2 membrane-embedded substrate-binding proteins (S component), 2 ATP-binding proteins (A component) and 2 transmembrane proteins (T component).</text>
</comment>
<dbReference type="PROSITE" id="PS00211">
    <property type="entry name" value="ABC_TRANSPORTER_1"/>
    <property type="match status" value="1"/>
</dbReference>
<dbReference type="GO" id="GO:0016887">
    <property type="term" value="F:ATP hydrolysis activity"/>
    <property type="evidence" value="ECO:0007669"/>
    <property type="project" value="InterPro"/>
</dbReference>
<dbReference type="InterPro" id="IPR015856">
    <property type="entry name" value="ABC_transpr_CbiO/EcfA_su"/>
</dbReference>
<keyword evidence="5 8" id="KW-0067">ATP-binding</keyword>
<sequence>MKRPIIEVKNLTHTYMKGTPMEHVALKGANLLVEQGECIAIIGHTGSGKSTLIQHLNGLMRPESGKVIIDGEDLSEKHVDLKKLRQKVGLVFQNPEDQIFEKIIGDDIAYGPFKMGLPLKEVRERVKWAMSVVGLDFEEMKDRQTFALSGGQKRKVALAGILALKPKILVLDEPTAGLDPRSRNELLEKINRLNKEEKLTVIFVSHNMEEVARLADRIYVMADGGIVLTGTPKEIFTDKKKLIRHQIGTPETVQILYRLSDLGYQVNTNAFSITEAAYEVMKVIAGNKEGSQYVQRI</sequence>
<gene>
    <name evidence="10" type="ORF">D4N35_011425</name>
</gene>
<dbReference type="PROSITE" id="PS50893">
    <property type="entry name" value="ABC_TRANSPORTER_2"/>
    <property type="match status" value="1"/>
</dbReference>
<evidence type="ECO:0000256" key="1">
    <source>
        <dbReference type="ARBA" id="ARBA00004202"/>
    </source>
</evidence>
<proteinExistence type="inferred from homology"/>
<dbReference type="GO" id="GO:0015087">
    <property type="term" value="F:cobalt ion transmembrane transporter activity"/>
    <property type="evidence" value="ECO:0007669"/>
    <property type="project" value="UniProtKB-ARBA"/>
</dbReference>
<evidence type="ECO:0000259" key="9">
    <source>
        <dbReference type="PROSITE" id="PS50893"/>
    </source>
</evidence>
<dbReference type="AlphaFoldDB" id="A0A443IR46"/>
<evidence type="ECO:0000256" key="7">
    <source>
        <dbReference type="ARBA" id="ARBA00023136"/>
    </source>
</evidence>
<dbReference type="FunFam" id="3.40.50.300:FF:000224">
    <property type="entry name" value="Energy-coupling factor transporter ATP-binding protein EcfA"/>
    <property type="match status" value="1"/>
</dbReference>
<evidence type="ECO:0000256" key="8">
    <source>
        <dbReference type="RuleBase" id="RU365104"/>
    </source>
</evidence>
<keyword evidence="6" id="KW-1278">Translocase</keyword>
<evidence type="ECO:0000256" key="3">
    <source>
        <dbReference type="ARBA" id="ARBA00022475"/>
    </source>
</evidence>
<organism evidence="10 11">
    <name type="scientific">Siminovitchia fortis</name>
    <dbReference type="NCBI Taxonomy" id="254758"/>
    <lineage>
        <taxon>Bacteria</taxon>
        <taxon>Bacillati</taxon>
        <taxon>Bacillota</taxon>
        <taxon>Bacilli</taxon>
        <taxon>Bacillales</taxon>
        <taxon>Bacillaceae</taxon>
        <taxon>Siminovitchia</taxon>
    </lineage>
</organism>
<keyword evidence="7 8" id="KW-0472">Membrane</keyword>
<keyword evidence="3 8" id="KW-1003">Cell membrane</keyword>
<dbReference type="EMBL" id="QYTU02000024">
    <property type="protein sequence ID" value="RWR08640.1"/>
    <property type="molecule type" value="Genomic_DNA"/>
</dbReference>
<dbReference type="CDD" id="cd03225">
    <property type="entry name" value="ABC_cobalt_CbiO_domain1"/>
    <property type="match status" value="1"/>
</dbReference>
<dbReference type="SMART" id="SM00382">
    <property type="entry name" value="AAA"/>
    <property type="match status" value="1"/>
</dbReference>
<dbReference type="Pfam" id="PF00005">
    <property type="entry name" value="ABC_tran"/>
    <property type="match status" value="1"/>
</dbReference>
<dbReference type="PANTHER" id="PTHR43553">
    <property type="entry name" value="HEAVY METAL TRANSPORTER"/>
    <property type="match status" value="1"/>
</dbReference>
<dbReference type="InterPro" id="IPR050095">
    <property type="entry name" value="ECF_ABC_transporter_ATP-bd"/>
</dbReference>
<dbReference type="GO" id="GO:0042626">
    <property type="term" value="F:ATPase-coupled transmembrane transporter activity"/>
    <property type="evidence" value="ECO:0007669"/>
    <property type="project" value="TreeGrafter"/>
</dbReference>
<keyword evidence="11" id="KW-1185">Reference proteome</keyword>
<dbReference type="GO" id="GO:0043190">
    <property type="term" value="C:ATP-binding cassette (ABC) transporter complex"/>
    <property type="evidence" value="ECO:0007669"/>
    <property type="project" value="TreeGrafter"/>
</dbReference>
<dbReference type="InterPro" id="IPR030946">
    <property type="entry name" value="EcfA2"/>
</dbReference>
<evidence type="ECO:0000256" key="2">
    <source>
        <dbReference type="ARBA" id="ARBA00022448"/>
    </source>
</evidence>
<comment type="caution">
    <text evidence="10">The sequence shown here is derived from an EMBL/GenBank/DDBJ whole genome shotgun (WGS) entry which is preliminary data.</text>
</comment>
<dbReference type="InterPro" id="IPR017871">
    <property type="entry name" value="ABC_transporter-like_CS"/>
</dbReference>
<comment type="function">
    <text evidence="8">ATP-binding (A) component of a common energy-coupling factor (ECF) ABC-transporter complex.</text>
</comment>
<evidence type="ECO:0000313" key="10">
    <source>
        <dbReference type="EMBL" id="RWR08640.1"/>
    </source>
</evidence>
<evidence type="ECO:0000256" key="4">
    <source>
        <dbReference type="ARBA" id="ARBA00022741"/>
    </source>
</evidence>
<dbReference type="InterPro" id="IPR003593">
    <property type="entry name" value="AAA+_ATPase"/>
</dbReference>
<dbReference type="Proteomes" id="UP000273811">
    <property type="component" value="Unassembled WGS sequence"/>
</dbReference>
<dbReference type="GO" id="GO:0005524">
    <property type="term" value="F:ATP binding"/>
    <property type="evidence" value="ECO:0007669"/>
    <property type="project" value="UniProtKB-UniRule"/>
</dbReference>
<dbReference type="SUPFAM" id="SSF52540">
    <property type="entry name" value="P-loop containing nucleoside triphosphate hydrolases"/>
    <property type="match status" value="1"/>
</dbReference>
<dbReference type="InterPro" id="IPR027417">
    <property type="entry name" value="P-loop_NTPase"/>
</dbReference>
<comment type="similarity">
    <text evidence="8">Belongs to the ABC transporter superfamily. Energy-coupling factor EcfA family.</text>
</comment>
<protein>
    <recommendedName>
        <fullName evidence="8">Energy-coupling factor transporter ATP-binding protein EcfA2</fullName>
        <ecNumber evidence="8">7.-.-.-</ecNumber>
    </recommendedName>
</protein>
<keyword evidence="2 8" id="KW-0813">Transport</keyword>
<name>A0A443IR46_9BACI</name>
<reference evidence="10" key="1">
    <citation type="submission" date="2018-12" db="EMBL/GenBank/DDBJ databases">
        <authorList>
            <person name="Sun L."/>
            <person name="Chen Z."/>
        </authorList>
    </citation>
    <scope>NUCLEOTIDE SEQUENCE [LARGE SCALE GENOMIC DNA]</scope>
    <source>
        <strain evidence="10">DSM 16012</strain>
    </source>
</reference>
<dbReference type="EC" id="7.-.-.-" evidence="8"/>
<keyword evidence="4 8" id="KW-0547">Nucleotide-binding</keyword>
<dbReference type="NCBIfam" id="TIGR04521">
    <property type="entry name" value="ECF_ATPase_2"/>
    <property type="match status" value="1"/>
</dbReference>
<evidence type="ECO:0000256" key="6">
    <source>
        <dbReference type="ARBA" id="ARBA00022967"/>
    </source>
</evidence>
<dbReference type="Gene3D" id="3.40.50.300">
    <property type="entry name" value="P-loop containing nucleotide triphosphate hydrolases"/>
    <property type="match status" value="1"/>
</dbReference>